<sequence>MTRPEPPFTRELDLLATQELTIIGRVTESSNLTFVVEFGSDDDYAWGVYKPEVGERPLHDFPPGLHARERAAFLLSESLGWHLVPPTVVRSDAPAGVGSVQWFVENDGEHYFTLWDGHADTHDALRRLAVFDVITNNTDRKSGHVLLDADRRVWGIDHGLCFGAFARLRTVIWDFAGDPLPDDVLVDLAPLADGLPPEVAELLDDHEAELVRRRVRRLLRDPVLPYPTTDYAYPWPLV</sequence>
<name>A0ABZ3CF46_9ACTN</name>
<reference evidence="1 2" key="1">
    <citation type="journal article" date="2023" name="Environ Microbiome">
        <title>A coral-associated actinobacterium mitigates coral bleaching under heat stress.</title>
        <authorList>
            <person name="Li J."/>
            <person name="Zou Y."/>
            <person name="Li Q."/>
            <person name="Zhang J."/>
            <person name="Bourne D.G."/>
            <person name="Lyu Y."/>
            <person name="Liu C."/>
            <person name="Zhang S."/>
        </authorList>
    </citation>
    <scope>NUCLEOTIDE SEQUENCE [LARGE SCALE GENOMIC DNA]</scope>
    <source>
        <strain evidence="1 2">SCSIO 13291</strain>
    </source>
</reference>
<proteinExistence type="predicted"/>
<evidence type="ECO:0000313" key="1">
    <source>
        <dbReference type="EMBL" id="WZX00176.1"/>
    </source>
</evidence>
<gene>
    <name evidence="1" type="ORF">PCC79_08340</name>
</gene>
<organism evidence="1 2">
    <name type="scientific">Propioniciclava soli</name>
    <dbReference type="NCBI Taxonomy" id="2775081"/>
    <lineage>
        <taxon>Bacteria</taxon>
        <taxon>Bacillati</taxon>
        <taxon>Actinomycetota</taxon>
        <taxon>Actinomycetes</taxon>
        <taxon>Propionibacteriales</taxon>
        <taxon>Propionibacteriaceae</taxon>
        <taxon>Propioniciclava</taxon>
    </lineage>
</organism>
<evidence type="ECO:0000313" key="2">
    <source>
        <dbReference type="Proteomes" id="UP001434337"/>
    </source>
</evidence>
<dbReference type="InterPro" id="IPR022292">
    <property type="entry name" value="CHP03843"/>
</dbReference>
<dbReference type="EMBL" id="CP115965">
    <property type="protein sequence ID" value="WZX00176.1"/>
    <property type="molecule type" value="Genomic_DNA"/>
</dbReference>
<accession>A0ABZ3CF46</accession>
<keyword evidence="2" id="KW-1185">Reference proteome</keyword>
<protein>
    <submittedName>
        <fullName evidence="1">SCO1664 family protein</fullName>
    </submittedName>
</protein>
<dbReference type="Proteomes" id="UP001434337">
    <property type="component" value="Chromosome"/>
</dbReference>
<dbReference type="NCBIfam" id="TIGR03843">
    <property type="entry name" value="SCO1664 family protein"/>
    <property type="match status" value="1"/>
</dbReference>
<dbReference type="RefSeq" id="WP_232547953.1">
    <property type="nucleotide sequence ID" value="NZ_CP115965.1"/>
</dbReference>